<keyword evidence="2" id="KW-0732">Signal</keyword>
<dbReference type="SUPFAM" id="SSF53955">
    <property type="entry name" value="Lysozyme-like"/>
    <property type="match status" value="1"/>
</dbReference>
<feature type="chain" id="PRO_5029813445" evidence="2">
    <location>
        <begin position="24"/>
        <end position="439"/>
    </location>
</feature>
<dbReference type="CDD" id="cd16893">
    <property type="entry name" value="LT_MltC_MltE"/>
    <property type="match status" value="1"/>
</dbReference>
<organism evidence="4 5">
    <name type="scientific">Alteromonas macleodii</name>
    <name type="common">Pseudoalteromonas macleodii</name>
    <dbReference type="NCBI Taxonomy" id="28108"/>
    <lineage>
        <taxon>Bacteria</taxon>
        <taxon>Pseudomonadati</taxon>
        <taxon>Pseudomonadota</taxon>
        <taxon>Gammaproteobacteria</taxon>
        <taxon>Alteromonadales</taxon>
        <taxon>Alteromonadaceae</taxon>
        <taxon>Alteromonas/Salinimonas group</taxon>
        <taxon>Alteromonas</taxon>
    </lineage>
</organism>
<evidence type="ECO:0000313" key="4">
    <source>
        <dbReference type="EMBL" id="CAB9492161.1"/>
    </source>
</evidence>
<dbReference type="PANTHER" id="PTHR37423:SF2">
    <property type="entry name" value="MEMBRANE-BOUND LYTIC MUREIN TRANSGLYCOSYLASE C"/>
    <property type="match status" value="1"/>
</dbReference>
<dbReference type="PROSITE" id="PS00922">
    <property type="entry name" value="TRANSGLYCOSYLASE"/>
    <property type="match status" value="1"/>
</dbReference>
<comment type="similarity">
    <text evidence="1">Belongs to the transglycosylase Slt family.</text>
</comment>
<keyword evidence="4" id="KW-0456">Lyase</keyword>
<evidence type="ECO:0000313" key="5">
    <source>
        <dbReference type="Proteomes" id="UP000509458"/>
    </source>
</evidence>
<evidence type="ECO:0000256" key="1">
    <source>
        <dbReference type="ARBA" id="ARBA00007734"/>
    </source>
</evidence>
<gene>
    <name evidence="4" type="ORF">ALFOR1_10093</name>
</gene>
<proteinExistence type="inferred from homology"/>
<dbReference type="Proteomes" id="UP000509458">
    <property type="component" value="Chromosome"/>
</dbReference>
<dbReference type="InterPro" id="IPR000189">
    <property type="entry name" value="Transglyc_AS"/>
</dbReference>
<dbReference type="GO" id="GO:0000270">
    <property type="term" value="P:peptidoglycan metabolic process"/>
    <property type="evidence" value="ECO:0007669"/>
    <property type="project" value="InterPro"/>
</dbReference>
<dbReference type="GO" id="GO:0008933">
    <property type="term" value="F:peptidoglycan lytic transglycosylase activity"/>
    <property type="evidence" value="ECO:0007669"/>
    <property type="project" value="InterPro"/>
</dbReference>
<dbReference type="GO" id="GO:0016020">
    <property type="term" value="C:membrane"/>
    <property type="evidence" value="ECO:0007669"/>
    <property type="project" value="InterPro"/>
</dbReference>
<dbReference type="EC" id="4.2.2.-" evidence="4"/>
<dbReference type="AlphaFoldDB" id="A0A6T9XY54"/>
<evidence type="ECO:0000256" key="2">
    <source>
        <dbReference type="SAM" id="SignalP"/>
    </source>
</evidence>
<reference evidence="4 5" key="1">
    <citation type="submission" date="2020-06" db="EMBL/GenBank/DDBJ databases">
        <authorList>
            <person name="Duchaud E."/>
        </authorList>
    </citation>
    <scope>NUCLEOTIDE SEQUENCE [LARGE SCALE GENOMIC DNA]</scope>
    <source>
        <strain evidence="4">Alteromonas fortis</strain>
    </source>
</reference>
<accession>A0A6T9XY54</accession>
<dbReference type="RefSeq" id="WP_179981929.1">
    <property type="nucleotide sequence ID" value="NZ_LR812090.1"/>
</dbReference>
<dbReference type="Pfam" id="PF01464">
    <property type="entry name" value="SLT"/>
    <property type="match status" value="1"/>
</dbReference>
<evidence type="ECO:0000259" key="3">
    <source>
        <dbReference type="Pfam" id="PF01464"/>
    </source>
</evidence>
<dbReference type="InterPro" id="IPR023346">
    <property type="entry name" value="Lysozyme-like_dom_sf"/>
</dbReference>
<feature type="signal peptide" evidence="2">
    <location>
        <begin position="1"/>
        <end position="23"/>
    </location>
</feature>
<dbReference type="PANTHER" id="PTHR37423">
    <property type="entry name" value="SOLUBLE LYTIC MUREIN TRANSGLYCOSYLASE-RELATED"/>
    <property type="match status" value="1"/>
</dbReference>
<protein>
    <submittedName>
        <fullName evidence="4">Lytic transglycosylase catalytic, family GH23</fullName>
        <ecNumber evidence="4">4.2.2.-</ecNumber>
    </submittedName>
</protein>
<dbReference type="EMBL" id="LR812090">
    <property type="protein sequence ID" value="CAB9492161.1"/>
    <property type="molecule type" value="Genomic_DNA"/>
</dbReference>
<name>A0A6T9XY54_ALTMA</name>
<dbReference type="InterPro" id="IPR008258">
    <property type="entry name" value="Transglycosylase_SLT_dom_1"/>
</dbReference>
<feature type="domain" description="Transglycosylase SLT" evidence="3">
    <location>
        <begin position="272"/>
        <end position="392"/>
    </location>
</feature>
<sequence length="439" mass="49308">MLRNRVLKKAVIASMLLSAPSVAQQSKFDAYKEKHKERYERFANDYSQRYEAFKEKLIEKWGVAELSSTTEYVAYSNDNNIKVIADFEKDTIEVSIRDDEFDTLDEQEKNDQVKAALESTLKLSASEAKEVNPEFVILDGNSAKKAHIPTLKNNKSAAPTLLNALGIKSDADLAKSIVAAKAIPVEKQAALVTQRTKARLEKQIKEVEQFASREDVPKQTKEQATKTVATLTTQLNEVSEAKVDATAKNTRSYKIQLQRARYEKAAEFLNAVSQQASRWQVAEDTLLAVMETESHFNPLAKSHIPAYGLMQIVPATAGADVNKQVFSSDKKPTPEELYDSERNIEYGSAYFNILMTRYLKEVENPTSRLYCAIAAYNTGIGNLSKAFNNGKHGRMAAIEKINQMTPEQVMQVIKSKTHTETQRYLDKVLGSKAYFSQHI</sequence>
<dbReference type="Gene3D" id="1.10.530.10">
    <property type="match status" value="1"/>
</dbReference>